<reference evidence="2 3" key="1">
    <citation type="journal article" date="2018" name="Genome Biol. Evol.">
        <title>Multiple Roots of Fruiting Body Formation in Amoebozoa.</title>
        <authorList>
            <person name="Hillmann F."/>
            <person name="Forbes G."/>
            <person name="Novohradska S."/>
            <person name="Ferling I."/>
            <person name="Riege K."/>
            <person name="Groth M."/>
            <person name="Westermann M."/>
            <person name="Marz M."/>
            <person name="Spaller T."/>
            <person name="Winckler T."/>
            <person name="Schaap P."/>
            <person name="Glockner G."/>
        </authorList>
    </citation>
    <scope>NUCLEOTIDE SEQUENCE [LARGE SCALE GENOMIC DNA]</scope>
    <source>
        <strain evidence="2 3">Jena</strain>
    </source>
</reference>
<dbReference type="Proteomes" id="UP000241769">
    <property type="component" value="Unassembled WGS sequence"/>
</dbReference>
<comment type="caution">
    <text evidence="2">The sequence shown here is derived from an EMBL/GenBank/DDBJ whole genome shotgun (WGS) entry which is preliminary data.</text>
</comment>
<dbReference type="EMBL" id="MDYQ01000060">
    <property type="protein sequence ID" value="PRP84588.1"/>
    <property type="molecule type" value="Genomic_DNA"/>
</dbReference>
<sequence length="352" mass="41365">MSDRESEASGGSESEENVEVKSKEQLRKEKAERKEARRLKREAKQKKAEEKEKKRIEKEKSTKKDGGKKKKKKEESEKEEEEEEEEKEDAMEVDEKEEEENEDAEDKKPQTSFLSIGGRPSIIPKGFKDVKLQKTTNYFDTILKDPKKQLWLIKLPHEVDIDQFDQKEITLDLSSKNKIGQVSLGDHDYDMTQLPVEECQQYVTVLPSKEKNAFVAGKPFQRYLSLSESVKFSGKVEPPRVEKLKHEVDVSQLRLRWTPLGIKAPTAQPLPDFKTKEGEKKKKKKEEKTPKKKRGEKEEEKTPKKKEKKEKEKKEKKREEEEETPKKKEKTPKKRKEREEEETPKKEKKSKK</sequence>
<dbReference type="InterPro" id="IPR013240">
    <property type="entry name" value="DNA-dir_RNA_pol1_su_RPA34"/>
</dbReference>
<protein>
    <submittedName>
        <fullName evidence="2">Uncharacterized protein</fullName>
    </submittedName>
</protein>
<dbReference type="AlphaFoldDB" id="A0A2P6NKX2"/>
<feature type="compositionally biased region" description="Basic and acidic residues" evidence="1">
    <location>
        <begin position="45"/>
        <end position="65"/>
    </location>
</feature>
<dbReference type="GO" id="GO:0006360">
    <property type="term" value="P:transcription by RNA polymerase I"/>
    <property type="evidence" value="ECO:0007669"/>
    <property type="project" value="InterPro"/>
</dbReference>
<feature type="compositionally biased region" description="Basic residues" evidence="1">
    <location>
        <begin position="281"/>
        <end position="294"/>
    </location>
</feature>
<accession>A0A2P6NKX2</accession>
<dbReference type="Gene3D" id="6.20.250.70">
    <property type="match status" value="1"/>
</dbReference>
<evidence type="ECO:0000256" key="1">
    <source>
        <dbReference type="SAM" id="MobiDB-lite"/>
    </source>
</evidence>
<proteinExistence type="predicted"/>
<dbReference type="STRING" id="1890364.A0A2P6NKX2"/>
<feature type="region of interest" description="Disordered" evidence="1">
    <location>
        <begin position="1"/>
        <end position="120"/>
    </location>
</feature>
<dbReference type="InParanoid" id="A0A2P6NKX2"/>
<evidence type="ECO:0000313" key="3">
    <source>
        <dbReference type="Proteomes" id="UP000241769"/>
    </source>
</evidence>
<gene>
    <name evidence="2" type="ORF">PROFUN_09261</name>
</gene>
<name>A0A2P6NKX2_9EUKA</name>
<keyword evidence="3" id="KW-1185">Reference proteome</keyword>
<feature type="compositionally biased region" description="Acidic residues" evidence="1">
    <location>
        <begin position="77"/>
        <end position="104"/>
    </location>
</feature>
<feature type="compositionally biased region" description="Basic and acidic residues" evidence="1">
    <location>
        <begin position="18"/>
        <end position="35"/>
    </location>
</feature>
<organism evidence="2 3">
    <name type="scientific">Planoprotostelium fungivorum</name>
    <dbReference type="NCBI Taxonomy" id="1890364"/>
    <lineage>
        <taxon>Eukaryota</taxon>
        <taxon>Amoebozoa</taxon>
        <taxon>Evosea</taxon>
        <taxon>Variosea</taxon>
        <taxon>Cavosteliida</taxon>
        <taxon>Cavosteliaceae</taxon>
        <taxon>Planoprotostelium</taxon>
    </lineage>
</organism>
<feature type="compositionally biased region" description="Basic and acidic residues" evidence="1">
    <location>
        <begin position="309"/>
        <end position="319"/>
    </location>
</feature>
<dbReference type="Pfam" id="PF08208">
    <property type="entry name" value="RNA_polI_A34"/>
    <property type="match status" value="1"/>
</dbReference>
<feature type="compositionally biased region" description="Basic residues" evidence="1">
    <location>
        <begin position="327"/>
        <end position="336"/>
    </location>
</feature>
<feature type="region of interest" description="Disordered" evidence="1">
    <location>
        <begin position="263"/>
        <end position="352"/>
    </location>
</feature>
<evidence type="ECO:0000313" key="2">
    <source>
        <dbReference type="EMBL" id="PRP84588.1"/>
    </source>
</evidence>